<feature type="transmembrane region" description="Helical" evidence="8">
    <location>
        <begin position="170"/>
        <end position="194"/>
    </location>
</feature>
<keyword evidence="4" id="KW-0297">G-protein coupled receptor</keyword>
<keyword evidence="2 8" id="KW-0812">Transmembrane</keyword>
<evidence type="ECO:0000313" key="12">
    <source>
        <dbReference type="Proteomes" id="UP000663828"/>
    </source>
</evidence>
<protein>
    <recommendedName>
        <fullName evidence="9">G-protein coupled receptors family 1 profile domain-containing protein</fullName>
    </recommendedName>
</protein>
<feature type="transmembrane region" description="Helical" evidence="8">
    <location>
        <begin position="12"/>
        <end position="34"/>
    </location>
</feature>
<dbReference type="PROSITE" id="PS50262">
    <property type="entry name" value="G_PROTEIN_RECEP_F1_2"/>
    <property type="match status" value="1"/>
</dbReference>
<dbReference type="InterPro" id="IPR000276">
    <property type="entry name" value="GPCR_Rhodpsn"/>
</dbReference>
<dbReference type="Proteomes" id="UP000663828">
    <property type="component" value="Unassembled WGS sequence"/>
</dbReference>
<dbReference type="EMBL" id="CAJNOR010009122">
    <property type="protein sequence ID" value="CAF1641349.1"/>
    <property type="molecule type" value="Genomic_DNA"/>
</dbReference>
<feature type="transmembrane region" description="Helical" evidence="8">
    <location>
        <begin position="215"/>
        <end position="238"/>
    </location>
</feature>
<dbReference type="CDD" id="cd00637">
    <property type="entry name" value="7tm_classA_rhodopsin-like"/>
    <property type="match status" value="1"/>
</dbReference>
<dbReference type="Proteomes" id="UP000663852">
    <property type="component" value="Unassembled WGS sequence"/>
</dbReference>
<evidence type="ECO:0000256" key="2">
    <source>
        <dbReference type="ARBA" id="ARBA00022692"/>
    </source>
</evidence>
<evidence type="ECO:0000256" key="6">
    <source>
        <dbReference type="ARBA" id="ARBA00023170"/>
    </source>
</evidence>
<keyword evidence="6" id="KW-0675">Receptor</keyword>
<reference evidence="11" key="1">
    <citation type="submission" date="2021-02" db="EMBL/GenBank/DDBJ databases">
        <authorList>
            <person name="Nowell W R."/>
        </authorList>
    </citation>
    <scope>NUCLEOTIDE SEQUENCE</scope>
</reference>
<name>A0A816E0U4_ADIRI</name>
<proteinExistence type="predicted"/>
<sequence>MSLLDISQQLTIYIGLFLLIFGLLGNSLNVVVFSSTRTYRTTPCTFYFLISSIANIGFLLINLTSRIVSVGFDFDLSRTSVHWCRARQYFIGVFGLISFTCSSLASIDQYFVTSKHVHFRRLSNIEYAYRITLLIFTISCLHAIPCLIYYDIPQMTNTCVLMNSAYAKYIPIYSLSLTCFCPIIVMIVFSYLAHRNIQSTRVLAEQQAGRQLRKMTLFHVVLVIVVILPYSINTIYLLKTAGDFKDTNRLINESFASIVLALLTYVYYAVSSFV</sequence>
<dbReference type="InterPro" id="IPR017452">
    <property type="entry name" value="GPCR_Rhodpsn_7TM"/>
</dbReference>
<gene>
    <name evidence="10" type="ORF">EDS130_LOCUS39660</name>
    <name evidence="11" type="ORF">XAT740_LOCUS53369</name>
</gene>
<dbReference type="OrthoDB" id="10002047at2759"/>
<keyword evidence="3 8" id="KW-1133">Transmembrane helix</keyword>
<dbReference type="SUPFAM" id="SSF81321">
    <property type="entry name" value="Family A G protein-coupled receptor-like"/>
    <property type="match status" value="1"/>
</dbReference>
<comment type="subcellular location">
    <subcellularLocation>
        <location evidence="1">Membrane</location>
        <topology evidence="1">Multi-pass membrane protein</topology>
    </subcellularLocation>
</comment>
<evidence type="ECO:0000256" key="8">
    <source>
        <dbReference type="SAM" id="Phobius"/>
    </source>
</evidence>
<feature type="domain" description="G-protein coupled receptors family 1 profile" evidence="9">
    <location>
        <begin position="25"/>
        <end position="274"/>
    </location>
</feature>
<dbReference type="PANTHER" id="PTHR24243">
    <property type="entry name" value="G-PROTEIN COUPLED RECEPTOR"/>
    <property type="match status" value="1"/>
</dbReference>
<keyword evidence="12" id="KW-1185">Reference proteome</keyword>
<dbReference type="Gene3D" id="1.20.1070.10">
    <property type="entry name" value="Rhodopsin 7-helix transmembrane proteins"/>
    <property type="match status" value="1"/>
</dbReference>
<evidence type="ECO:0000256" key="1">
    <source>
        <dbReference type="ARBA" id="ARBA00004141"/>
    </source>
</evidence>
<dbReference type="PANTHER" id="PTHR24243:SF233">
    <property type="entry name" value="THYROTROPIN-RELEASING HORMONE RECEPTOR"/>
    <property type="match status" value="1"/>
</dbReference>
<dbReference type="EMBL" id="CAJNOJ010000452">
    <property type="protein sequence ID" value="CAF1453310.1"/>
    <property type="molecule type" value="Genomic_DNA"/>
</dbReference>
<dbReference type="GO" id="GO:0004930">
    <property type="term" value="F:G protein-coupled receptor activity"/>
    <property type="evidence" value="ECO:0007669"/>
    <property type="project" value="UniProtKB-KW"/>
</dbReference>
<evidence type="ECO:0000256" key="4">
    <source>
        <dbReference type="ARBA" id="ARBA00023040"/>
    </source>
</evidence>
<evidence type="ECO:0000259" key="9">
    <source>
        <dbReference type="PROSITE" id="PS50262"/>
    </source>
</evidence>
<keyword evidence="5 8" id="KW-0472">Membrane</keyword>
<feature type="transmembrane region" description="Helical" evidence="8">
    <location>
        <begin position="46"/>
        <end position="68"/>
    </location>
</feature>
<feature type="transmembrane region" description="Helical" evidence="8">
    <location>
        <begin position="250"/>
        <end position="270"/>
    </location>
</feature>
<evidence type="ECO:0000256" key="3">
    <source>
        <dbReference type="ARBA" id="ARBA00022989"/>
    </source>
</evidence>
<dbReference type="AlphaFoldDB" id="A0A816E0U4"/>
<evidence type="ECO:0000256" key="7">
    <source>
        <dbReference type="ARBA" id="ARBA00023224"/>
    </source>
</evidence>
<dbReference type="GO" id="GO:0005886">
    <property type="term" value="C:plasma membrane"/>
    <property type="evidence" value="ECO:0007669"/>
    <property type="project" value="TreeGrafter"/>
</dbReference>
<keyword evidence="7" id="KW-0807">Transducer</keyword>
<evidence type="ECO:0000313" key="10">
    <source>
        <dbReference type="EMBL" id="CAF1453310.1"/>
    </source>
</evidence>
<organism evidence="11 12">
    <name type="scientific">Adineta ricciae</name>
    <name type="common">Rotifer</name>
    <dbReference type="NCBI Taxonomy" id="249248"/>
    <lineage>
        <taxon>Eukaryota</taxon>
        <taxon>Metazoa</taxon>
        <taxon>Spiralia</taxon>
        <taxon>Gnathifera</taxon>
        <taxon>Rotifera</taxon>
        <taxon>Eurotatoria</taxon>
        <taxon>Bdelloidea</taxon>
        <taxon>Adinetida</taxon>
        <taxon>Adinetidae</taxon>
        <taxon>Adineta</taxon>
    </lineage>
</organism>
<accession>A0A816E0U4</accession>
<feature type="transmembrane region" description="Helical" evidence="8">
    <location>
        <begin position="88"/>
        <end position="107"/>
    </location>
</feature>
<feature type="transmembrane region" description="Helical" evidence="8">
    <location>
        <begin position="127"/>
        <end position="150"/>
    </location>
</feature>
<evidence type="ECO:0000256" key="5">
    <source>
        <dbReference type="ARBA" id="ARBA00023136"/>
    </source>
</evidence>
<evidence type="ECO:0000313" key="11">
    <source>
        <dbReference type="EMBL" id="CAF1641349.1"/>
    </source>
</evidence>
<comment type="caution">
    <text evidence="11">The sequence shown here is derived from an EMBL/GenBank/DDBJ whole genome shotgun (WGS) entry which is preliminary data.</text>
</comment>
<dbReference type="Pfam" id="PF00001">
    <property type="entry name" value="7tm_1"/>
    <property type="match status" value="1"/>
</dbReference>